<organism evidence="2 3">
    <name type="scientific">Gymnopilus dilepis</name>
    <dbReference type="NCBI Taxonomy" id="231916"/>
    <lineage>
        <taxon>Eukaryota</taxon>
        <taxon>Fungi</taxon>
        <taxon>Dikarya</taxon>
        <taxon>Basidiomycota</taxon>
        <taxon>Agaricomycotina</taxon>
        <taxon>Agaricomycetes</taxon>
        <taxon>Agaricomycetidae</taxon>
        <taxon>Agaricales</taxon>
        <taxon>Agaricineae</taxon>
        <taxon>Hymenogastraceae</taxon>
        <taxon>Gymnopilus</taxon>
    </lineage>
</organism>
<feature type="compositionally biased region" description="Polar residues" evidence="1">
    <location>
        <begin position="288"/>
        <end position="299"/>
    </location>
</feature>
<dbReference type="EMBL" id="NHYE01005588">
    <property type="protein sequence ID" value="PPQ68760.1"/>
    <property type="molecule type" value="Genomic_DNA"/>
</dbReference>
<feature type="region of interest" description="Disordered" evidence="1">
    <location>
        <begin position="673"/>
        <end position="1049"/>
    </location>
</feature>
<feature type="compositionally biased region" description="Polar residues" evidence="1">
    <location>
        <begin position="15"/>
        <end position="30"/>
    </location>
</feature>
<gene>
    <name evidence="2" type="ORF">CVT26_001729</name>
</gene>
<feature type="region of interest" description="Disordered" evidence="1">
    <location>
        <begin position="112"/>
        <end position="139"/>
    </location>
</feature>
<protein>
    <submittedName>
        <fullName evidence="2">Uncharacterized protein</fullName>
    </submittedName>
</protein>
<feature type="compositionally biased region" description="Basic and acidic residues" evidence="1">
    <location>
        <begin position="719"/>
        <end position="729"/>
    </location>
</feature>
<dbReference type="OrthoDB" id="2526154at2759"/>
<sequence>MMSNSADERGGNGTPRASHQSSQTNATLSPTWAPPKSPLPPHRLAKLANALGVSTPIPVTKSPTQFLSRSFSESSNSPIDLRRSPTPSATASSMGFSTYPPSTSKFLLHVIPPNHLPHDSENSDETSLLPPPNTPGYHTQFRRGTLVPVHSTLQAQLGAIAKEYALPSSTGLILYLITSSPSSPSSHQMEMEEPGPRLSEDIWRHLWTRVLRAEQRDDLLMPSLSHRSTTSPVSPRNPNIFGFAPAARSTPFLPQESAGLRPLLAVAEQPSPQLPQISTQMNPPPSTPSSLSEIRSNNKSVPPSSPSISHSEPDTPDTSIEDAGVRLDLPGLNSPSLIPILAKVEFDIDRRKATWYEPWIRSRKVNHAKRSGSRKNSRSQSRGADGEDEGREHAPVEFLTGKKDKMNPFGLSLTPTEDKMEENGYARLSESPEDMASDSDSETEEFSEDATAKVSSLSGGKDPLDDVFGTDADTWADIHAETKRQRKPANPNVVDLALTAEELDALPSPTGSDDDRESTKEEDDVMEMLDIMGKPKLAMAIPSPAKKKKRSSSPTSASRKVPPPLVLKPKDKTGTTVISSQPSPQPNVGDDSHLAYLGEQSDRDDEGNLINRMRSPDADKRVGAVFDDLDLGLDPTEDFDDPNDRRRSQLIMAKQLDEIERTMAQLSPRILKTDLEEDSNMSFSSVTLLPGSPAKSATLSPGGPRHSGGSPPLSPRLPHHSDPPDEPRDFTGQSWPAVPFSIIKDRGSETNPNAPPSPPRLAVNGVTTSAPRSYQPSPTPSTGPSESERRKKLEEEELGGSLYPANILPPKSQSQGSAPITPVSPVIPLSPDPFGRHPSSPDPPQSLQISGPQWDTMTIGKGLQPAAPEVVPEQPVKGRARSGTTSRFSADSLNGEDALASKSQNRGTIMSVKSIRKLWRKSSNKSTSSSTSQSIPPTPSAPPSGRTSPMVPPQRPERPSEEQLLDLPDIPDMPPVNYGRVSPQMAPPVPRTSQEQLAPGRRPSVDQPMATQPANFGRTSPQTIPPRRDSMPQGRRPSTDLLGAPPQPQHFQQLSVPAAFPGRVNAGPITTPHMQAAKASASLSSLHFDQESPYPVRPMRQSPRPPSPPPLPAIPEKDKPVARKSILKWKSAASIDRVHPDPSSETQPRTSLDRLSGNLKGRRPSVTSFGGSGRSSVTSPDLPPSPQIPVQYINSNTKSGVDHRRSRLTTSSTDSSSSLPQRQESLQNQSSPPRSRASSRSSRESRPSFDVSQFEFVSPKAGMLGYPYNGLDQ</sequence>
<feature type="compositionally biased region" description="Low complexity" evidence="1">
    <location>
        <begin position="68"/>
        <end position="77"/>
    </location>
</feature>
<feature type="compositionally biased region" description="Basic residues" evidence="1">
    <location>
        <begin position="365"/>
        <end position="377"/>
    </location>
</feature>
<feature type="region of interest" description="Disordered" evidence="1">
    <location>
        <begin position="480"/>
        <end position="618"/>
    </location>
</feature>
<feature type="compositionally biased region" description="Low complexity" evidence="1">
    <location>
        <begin position="864"/>
        <end position="875"/>
    </location>
</feature>
<feature type="compositionally biased region" description="Low complexity" evidence="1">
    <location>
        <begin position="924"/>
        <end position="935"/>
    </location>
</feature>
<dbReference type="Proteomes" id="UP000284706">
    <property type="component" value="Unassembled WGS sequence"/>
</dbReference>
<feature type="region of interest" description="Disordered" evidence="1">
    <location>
        <begin position="1"/>
        <end position="95"/>
    </location>
</feature>
<feature type="compositionally biased region" description="Polar residues" evidence="1">
    <location>
        <begin position="882"/>
        <end position="892"/>
    </location>
</feature>
<feature type="compositionally biased region" description="Polar residues" evidence="1">
    <location>
        <begin position="85"/>
        <end position="95"/>
    </location>
</feature>
<feature type="compositionally biased region" description="Low complexity" evidence="1">
    <location>
        <begin position="1208"/>
        <end position="1219"/>
    </location>
</feature>
<feature type="compositionally biased region" description="Low complexity" evidence="1">
    <location>
        <begin position="300"/>
        <end position="310"/>
    </location>
</feature>
<reference evidence="2 3" key="1">
    <citation type="journal article" date="2018" name="Evol. Lett.">
        <title>Horizontal gene cluster transfer increased hallucinogenic mushroom diversity.</title>
        <authorList>
            <person name="Reynolds H.T."/>
            <person name="Vijayakumar V."/>
            <person name="Gluck-Thaler E."/>
            <person name="Korotkin H.B."/>
            <person name="Matheny P.B."/>
            <person name="Slot J.C."/>
        </authorList>
    </citation>
    <scope>NUCLEOTIDE SEQUENCE [LARGE SCALE GENOMIC DNA]</scope>
    <source>
        <strain evidence="2 3">SRW20</strain>
    </source>
</reference>
<dbReference type="InParanoid" id="A0A409VR51"/>
<feature type="compositionally biased region" description="Acidic residues" evidence="1">
    <location>
        <begin position="431"/>
        <end position="448"/>
    </location>
</feature>
<name>A0A409VR51_9AGAR</name>
<evidence type="ECO:0000313" key="3">
    <source>
        <dbReference type="Proteomes" id="UP000284706"/>
    </source>
</evidence>
<feature type="compositionally biased region" description="Polar residues" evidence="1">
    <location>
        <begin position="1165"/>
        <end position="1179"/>
    </location>
</feature>
<feature type="compositionally biased region" description="Polar residues" evidence="1">
    <location>
        <begin position="765"/>
        <end position="775"/>
    </location>
</feature>
<comment type="caution">
    <text evidence="2">The sequence shown here is derived from an EMBL/GenBank/DDBJ whole genome shotgun (WGS) entry which is preliminary data.</text>
</comment>
<feature type="compositionally biased region" description="Polar residues" evidence="1">
    <location>
        <begin position="1220"/>
        <end position="1229"/>
    </location>
</feature>
<dbReference type="AlphaFoldDB" id="A0A409VR51"/>
<feature type="compositionally biased region" description="Basic and acidic residues" evidence="1">
    <location>
        <begin position="1"/>
        <end position="10"/>
    </location>
</feature>
<feature type="compositionally biased region" description="Pro residues" evidence="1">
    <location>
        <begin position="1103"/>
        <end position="1113"/>
    </location>
</feature>
<keyword evidence="3" id="KW-1185">Reference proteome</keyword>
<feature type="compositionally biased region" description="Basic residues" evidence="1">
    <location>
        <begin position="914"/>
        <end position="923"/>
    </location>
</feature>
<feature type="compositionally biased region" description="Low complexity" evidence="1">
    <location>
        <begin position="1230"/>
        <end position="1240"/>
    </location>
</feature>
<feature type="compositionally biased region" description="Low complexity" evidence="1">
    <location>
        <begin position="699"/>
        <end position="711"/>
    </location>
</feature>
<accession>A0A409VR51</accession>
<feature type="compositionally biased region" description="Acidic residues" evidence="1">
    <location>
        <begin position="512"/>
        <end position="527"/>
    </location>
</feature>
<feature type="region of interest" description="Disordered" evidence="1">
    <location>
        <begin position="365"/>
        <end position="465"/>
    </location>
</feature>
<feature type="region of interest" description="Disordered" evidence="1">
    <location>
        <begin position="274"/>
        <end position="327"/>
    </location>
</feature>
<feature type="region of interest" description="Disordered" evidence="1">
    <location>
        <begin position="1062"/>
        <end position="1254"/>
    </location>
</feature>
<proteinExistence type="predicted"/>
<evidence type="ECO:0000256" key="1">
    <source>
        <dbReference type="SAM" id="MobiDB-lite"/>
    </source>
</evidence>
<feature type="compositionally biased region" description="Pro residues" evidence="1">
    <location>
        <begin position="32"/>
        <end position="41"/>
    </location>
</feature>
<feature type="compositionally biased region" description="Low complexity" evidence="1">
    <location>
        <begin position="1076"/>
        <end position="1086"/>
    </location>
</feature>
<feature type="compositionally biased region" description="Basic and acidic residues" evidence="1">
    <location>
        <begin position="390"/>
        <end position="406"/>
    </location>
</feature>
<feature type="compositionally biased region" description="Polar residues" evidence="1">
    <location>
        <begin position="1009"/>
        <end position="1022"/>
    </location>
</feature>
<feature type="compositionally biased region" description="Polar residues" evidence="1">
    <location>
        <begin position="845"/>
        <end position="856"/>
    </location>
</feature>
<evidence type="ECO:0000313" key="2">
    <source>
        <dbReference type="EMBL" id="PPQ68760.1"/>
    </source>
</evidence>